<dbReference type="InterPro" id="IPR011712">
    <property type="entry name" value="Sig_transdc_His_kin_sub3_dim/P"/>
</dbReference>
<keyword evidence="9" id="KW-0812">Transmembrane</keyword>
<dbReference type="Proteomes" id="UP000199113">
    <property type="component" value="Unassembled WGS sequence"/>
</dbReference>
<dbReference type="SUPFAM" id="SSF55874">
    <property type="entry name" value="ATPase domain of HSP90 chaperone/DNA topoisomerase II/histidine kinase"/>
    <property type="match status" value="1"/>
</dbReference>
<reference evidence="11 14" key="2">
    <citation type="submission" date="2017-12" db="EMBL/GenBank/DDBJ databases">
        <title>Pharmacopeia of the Arctic Ocean.</title>
        <authorList>
            <person name="Collins E."/>
            <person name="Ducluzeau A.-L."/>
        </authorList>
    </citation>
    <scope>NUCLEOTIDE SEQUENCE [LARGE SCALE GENOMIC DNA]</scope>
    <source>
        <strain evidence="11 14">DSM 23325</strain>
    </source>
</reference>
<proteinExistence type="predicted"/>
<evidence type="ECO:0000259" key="10">
    <source>
        <dbReference type="SMART" id="SM00387"/>
    </source>
</evidence>
<evidence type="ECO:0000313" key="11">
    <source>
        <dbReference type="EMBL" id="PKH37155.1"/>
    </source>
</evidence>
<keyword evidence="5" id="KW-0547">Nucleotide-binding</keyword>
<evidence type="ECO:0000313" key="12">
    <source>
        <dbReference type="EMBL" id="SFA73160.1"/>
    </source>
</evidence>
<feature type="transmembrane region" description="Helical" evidence="9">
    <location>
        <begin position="77"/>
        <end position="107"/>
    </location>
</feature>
<keyword evidence="14" id="KW-1185">Reference proteome</keyword>
<accession>A0A1I0VAX1</accession>
<evidence type="ECO:0000313" key="13">
    <source>
        <dbReference type="Proteomes" id="UP000199113"/>
    </source>
</evidence>
<dbReference type="Pfam" id="PF07730">
    <property type="entry name" value="HisKA_3"/>
    <property type="match status" value="1"/>
</dbReference>
<dbReference type="Gene3D" id="1.20.5.1930">
    <property type="match status" value="1"/>
</dbReference>
<dbReference type="Pfam" id="PF23539">
    <property type="entry name" value="DUF7134"/>
    <property type="match status" value="1"/>
</dbReference>
<keyword evidence="8" id="KW-0902">Two-component regulatory system</keyword>
<evidence type="ECO:0000256" key="3">
    <source>
        <dbReference type="ARBA" id="ARBA00022553"/>
    </source>
</evidence>
<dbReference type="GO" id="GO:0005524">
    <property type="term" value="F:ATP binding"/>
    <property type="evidence" value="ECO:0007669"/>
    <property type="project" value="UniProtKB-KW"/>
</dbReference>
<dbReference type="Proteomes" id="UP000233565">
    <property type="component" value="Unassembled WGS sequence"/>
</dbReference>
<dbReference type="InterPro" id="IPR036890">
    <property type="entry name" value="HATPase_C_sf"/>
</dbReference>
<dbReference type="GO" id="GO:0046983">
    <property type="term" value="F:protein dimerization activity"/>
    <property type="evidence" value="ECO:0007669"/>
    <property type="project" value="InterPro"/>
</dbReference>
<feature type="domain" description="Histidine kinase/HSP90-like ATPase" evidence="10">
    <location>
        <begin position="293"/>
        <end position="384"/>
    </location>
</feature>
<evidence type="ECO:0000256" key="5">
    <source>
        <dbReference type="ARBA" id="ARBA00022741"/>
    </source>
</evidence>
<evidence type="ECO:0000313" key="14">
    <source>
        <dbReference type="Proteomes" id="UP000233565"/>
    </source>
</evidence>
<dbReference type="InterPro" id="IPR055558">
    <property type="entry name" value="DUF7134"/>
</dbReference>
<dbReference type="EMBL" id="FOKC01000001">
    <property type="protein sequence ID" value="SFA73160.1"/>
    <property type="molecule type" value="Genomic_DNA"/>
</dbReference>
<dbReference type="Pfam" id="PF02518">
    <property type="entry name" value="HATPase_c"/>
    <property type="match status" value="1"/>
</dbReference>
<keyword evidence="6 12" id="KW-0418">Kinase</keyword>
<evidence type="ECO:0000256" key="6">
    <source>
        <dbReference type="ARBA" id="ARBA00022777"/>
    </source>
</evidence>
<dbReference type="PANTHER" id="PTHR24421:SF10">
    <property type="entry name" value="NITRATE_NITRITE SENSOR PROTEIN NARQ"/>
    <property type="match status" value="1"/>
</dbReference>
<dbReference type="GO" id="GO:0000155">
    <property type="term" value="F:phosphorelay sensor kinase activity"/>
    <property type="evidence" value="ECO:0007669"/>
    <property type="project" value="InterPro"/>
</dbReference>
<feature type="transmembrane region" description="Helical" evidence="9">
    <location>
        <begin position="143"/>
        <end position="161"/>
    </location>
</feature>
<evidence type="ECO:0000256" key="9">
    <source>
        <dbReference type="SAM" id="Phobius"/>
    </source>
</evidence>
<feature type="transmembrane region" description="Helical" evidence="9">
    <location>
        <begin position="119"/>
        <end position="137"/>
    </location>
</feature>
<evidence type="ECO:0000256" key="2">
    <source>
        <dbReference type="ARBA" id="ARBA00012438"/>
    </source>
</evidence>
<dbReference type="InterPro" id="IPR003594">
    <property type="entry name" value="HATPase_dom"/>
</dbReference>
<evidence type="ECO:0000256" key="7">
    <source>
        <dbReference type="ARBA" id="ARBA00022840"/>
    </source>
</evidence>
<evidence type="ECO:0000256" key="4">
    <source>
        <dbReference type="ARBA" id="ARBA00022679"/>
    </source>
</evidence>
<evidence type="ECO:0000256" key="1">
    <source>
        <dbReference type="ARBA" id="ARBA00000085"/>
    </source>
</evidence>
<reference evidence="12" key="1">
    <citation type="submission" date="2016-10" db="EMBL/GenBank/DDBJ databases">
        <authorList>
            <person name="de Groot N.N."/>
        </authorList>
    </citation>
    <scope>NUCLEOTIDE SEQUENCE [LARGE SCALE GENOMIC DNA]</scope>
    <source>
        <strain evidence="12">CGMCC 1.10697</strain>
    </source>
</reference>
<sequence length="386" mass="39912">MTVTADRTIERLRRATAGPQGRLAFDVLLAAACLGLALVVNLGGSESVAANREDGALTVALTVLAVGSLALRRRWPLVTLLLTLAGVLGLVVIDGTVGAATLGPIVAAYTAAAHATTRTAHWAAAVVAVALVLTWFLDPVDLSSEGAVINAAAFGAVLLLGTGVRDRRERAVVDVRAATTQERLRITRELHDVLGHSMSVMVVQAGAAGRLLDTGDATRARAAVAEIEQTGRRSMTEMRHLLGILRDDEEETTSPRAPTPTLSDIEALVARVGEAGLPTILTVTGERGAVSPGVDLAAYRIVQEALTNCLKHSVATRAEVEVAYGTDSLTVVVTDDGSGSARGSSNGHGLAGMRERVAMYDGALSVGSGAAGGFRVRAVLPREVAT</sequence>
<keyword evidence="9" id="KW-1133">Transmembrane helix</keyword>
<dbReference type="AlphaFoldDB" id="A0A1I0VAX1"/>
<gene>
    <name evidence="11" type="ORF">CXG46_16805</name>
    <name evidence="12" type="ORF">SAMN05192575_10176</name>
</gene>
<keyword evidence="7" id="KW-0067">ATP-binding</keyword>
<evidence type="ECO:0000256" key="8">
    <source>
        <dbReference type="ARBA" id="ARBA00023012"/>
    </source>
</evidence>
<dbReference type="CDD" id="cd16917">
    <property type="entry name" value="HATPase_UhpB-NarQ-NarX-like"/>
    <property type="match status" value="1"/>
</dbReference>
<dbReference type="STRING" id="748909.SAMN05192575_10176"/>
<comment type="catalytic activity">
    <reaction evidence="1">
        <text>ATP + protein L-histidine = ADP + protein N-phospho-L-histidine.</text>
        <dbReference type="EC" id="2.7.13.3"/>
    </reaction>
</comment>
<dbReference type="Gene3D" id="3.30.565.10">
    <property type="entry name" value="Histidine kinase-like ATPase, C-terminal domain"/>
    <property type="match status" value="1"/>
</dbReference>
<name>A0A1I0VAX1_9ACTN</name>
<keyword evidence="9" id="KW-0472">Membrane</keyword>
<dbReference type="GO" id="GO:0016020">
    <property type="term" value="C:membrane"/>
    <property type="evidence" value="ECO:0007669"/>
    <property type="project" value="InterPro"/>
</dbReference>
<feature type="transmembrane region" description="Helical" evidence="9">
    <location>
        <begin position="23"/>
        <end position="43"/>
    </location>
</feature>
<dbReference type="InterPro" id="IPR050482">
    <property type="entry name" value="Sensor_HK_TwoCompSys"/>
</dbReference>
<dbReference type="PANTHER" id="PTHR24421">
    <property type="entry name" value="NITRATE/NITRITE SENSOR PROTEIN NARX-RELATED"/>
    <property type="match status" value="1"/>
</dbReference>
<protein>
    <recommendedName>
        <fullName evidence="2">histidine kinase</fullName>
        <ecNumber evidence="2">2.7.13.3</ecNumber>
    </recommendedName>
</protein>
<organism evidence="12 13">
    <name type="scientific">Nocardioides alpinus</name>
    <dbReference type="NCBI Taxonomy" id="748909"/>
    <lineage>
        <taxon>Bacteria</taxon>
        <taxon>Bacillati</taxon>
        <taxon>Actinomycetota</taxon>
        <taxon>Actinomycetes</taxon>
        <taxon>Propionibacteriales</taxon>
        <taxon>Nocardioidaceae</taxon>
        <taxon>Nocardioides</taxon>
    </lineage>
</organism>
<dbReference type="OrthoDB" id="227596at2"/>
<dbReference type="SMART" id="SM00387">
    <property type="entry name" value="HATPase_c"/>
    <property type="match status" value="1"/>
</dbReference>
<keyword evidence="4" id="KW-0808">Transferase</keyword>
<keyword evidence="3" id="KW-0597">Phosphoprotein</keyword>
<dbReference type="EMBL" id="PJBV01000035">
    <property type="protein sequence ID" value="PKH37155.1"/>
    <property type="molecule type" value="Genomic_DNA"/>
</dbReference>
<dbReference type="EC" id="2.7.13.3" evidence="2"/>